<reference evidence="3 4" key="1">
    <citation type="submission" date="2017-02" db="EMBL/GenBank/DDBJ databases">
        <title>The new phylogeny of genus Mycobacterium.</title>
        <authorList>
            <person name="Tortoli E."/>
            <person name="Trovato A."/>
            <person name="Cirillo D.M."/>
        </authorList>
    </citation>
    <scope>NUCLEOTIDE SEQUENCE [LARGE SCALE GENOMIC DNA]</scope>
    <source>
        <strain evidence="3 4">RW6</strain>
    </source>
</reference>
<evidence type="ECO:0000313" key="4">
    <source>
        <dbReference type="Proteomes" id="UP000192448"/>
    </source>
</evidence>
<evidence type="ECO:0000256" key="2">
    <source>
        <dbReference type="SAM" id="MobiDB-lite"/>
    </source>
</evidence>
<keyword evidence="4" id="KW-1185">Reference proteome</keyword>
<accession>A0A1X0AIK4</accession>
<dbReference type="AlphaFoldDB" id="A0A1X0AIK4"/>
<keyword evidence="1" id="KW-0175">Coiled coil</keyword>
<sequence length="155" mass="16916">MTDSEAERAAIRAAMTRLLDGTPQRSTGALSVLQLAAEADVKRWVLTHKHIDLADEFRCRARALGPIPVAFSHLEHQAKDAQQTIAELRADNRKLRQQVSVYARIIHELTARDAPPTSVIGAHLSTSTVSVEPGGQGNRVRCPAPRTRSDPPEGD</sequence>
<feature type="coiled-coil region" evidence="1">
    <location>
        <begin position="71"/>
        <end position="98"/>
    </location>
</feature>
<dbReference type="OrthoDB" id="7472701at2"/>
<gene>
    <name evidence="3" type="ORF">BST13_26575</name>
</gene>
<dbReference type="Proteomes" id="UP000192448">
    <property type="component" value="Unassembled WGS sequence"/>
</dbReference>
<comment type="caution">
    <text evidence="3">The sequence shown here is derived from an EMBL/GenBank/DDBJ whole genome shotgun (WGS) entry which is preliminary data.</text>
</comment>
<evidence type="ECO:0000256" key="1">
    <source>
        <dbReference type="SAM" id="Coils"/>
    </source>
</evidence>
<name>A0A1X0AIK4_9MYCO</name>
<dbReference type="RefSeq" id="WP_083167311.1">
    <property type="nucleotide sequence ID" value="NZ_MVHF01000034.1"/>
</dbReference>
<protein>
    <submittedName>
        <fullName evidence="3">Uncharacterized protein</fullName>
    </submittedName>
</protein>
<feature type="region of interest" description="Disordered" evidence="2">
    <location>
        <begin position="128"/>
        <end position="155"/>
    </location>
</feature>
<dbReference type="EMBL" id="MVHF01000034">
    <property type="protein sequence ID" value="ORA29903.1"/>
    <property type="molecule type" value="Genomic_DNA"/>
</dbReference>
<organism evidence="3 4">
    <name type="scientific">Mycobacterium aquaticum</name>
    <dbReference type="NCBI Taxonomy" id="1927124"/>
    <lineage>
        <taxon>Bacteria</taxon>
        <taxon>Bacillati</taxon>
        <taxon>Actinomycetota</taxon>
        <taxon>Actinomycetes</taxon>
        <taxon>Mycobacteriales</taxon>
        <taxon>Mycobacteriaceae</taxon>
        <taxon>Mycobacterium</taxon>
    </lineage>
</organism>
<evidence type="ECO:0000313" key="3">
    <source>
        <dbReference type="EMBL" id="ORA29903.1"/>
    </source>
</evidence>
<proteinExistence type="predicted"/>